<dbReference type="Gene3D" id="3.40.50.300">
    <property type="entry name" value="P-loop containing nucleotide triphosphate hydrolases"/>
    <property type="match status" value="1"/>
</dbReference>
<dbReference type="Pfam" id="PF00004">
    <property type="entry name" value="AAA"/>
    <property type="match status" value="1"/>
</dbReference>
<dbReference type="CDD" id="cd19481">
    <property type="entry name" value="RecA-like_protease"/>
    <property type="match status" value="1"/>
</dbReference>
<protein>
    <submittedName>
        <fullName evidence="2">ATPase</fullName>
    </submittedName>
</protein>
<comment type="caution">
    <text evidence="2">The sequence shown here is derived from an EMBL/GenBank/DDBJ whole genome shotgun (WGS) entry which is preliminary data.</text>
</comment>
<organism evidence="2 3">
    <name type="scientific">Putridiphycobacter roseus</name>
    <dbReference type="NCBI Taxonomy" id="2219161"/>
    <lineage>
        <taxon>Bacteria</taxon>
        <taxon>Pseudomonadati</taxon>
        <taxon>Bacteroidota</taxon>
        <taxon>Flavobacteriia</taxon>
        <taxon>Flavobacteriales</taxon>
        <taxon>Crocinitomicaceae</taxon>
        <taxon>Putridiphycobacter</taxon>
    </lineage>
</organism>
<reference evidence="2 3" key="1">
    <citation type="submission" date="2018-06" db="EMBL/GenBank/DDBJ databases">
        <title>The draft genome sequence of Crocinitomix sp. SM1701.</title>
        <authorList>
            <person name="Zhang X."/>
        </authorList>
    </citation>
    <scope>NUCLEOTIDE SEQUENCE [LARGE SCALE GENOMIC DNA]</scope>
    <source>
        <strain evidence="2 3">SM1701</strain>
    </source>
</reference>
<dbReference type="InterPro" id="IPR027417">
    <property type="entry name" value="P-loop_NTPase"/>
</dbReference>
<dbReference type="InterPro" id="IPR050168">
    <property type="entry name" value="AAA_ATPase_domain"/>
</dbReference>
<dbReference type="GO" id="GO:0016887">
    <property type="term" value="F:ATP hydrolysis activity"/>
    <property type="evidence" value="ECO:0007669"/>
    <property type="project" value="InterPro"/>
</dbReference>
<feature type="domain" description="AAA+ ATPase" evidence="1">
    <location>
        <begin position="50"/>
        <end position="183"/>
    </location>
</feature>
<gene>
    <name evidence="2" type="ORF">DNU06_14070</name>
</gene>
<dbReference type="GO" id="GO:0005524">
    <property type="term" value="F:ATP binding"/>
    <property type="evidence" value="ECO:0007669"/>
    <property type="project" value="InterPro"/>
</dbReference>
<evidence type="ECO:0000313" key="3">
    <source>
        <dbReference type="Proteomes" id="UP000249248"/>
    </source>
</evidence>
<dbReference type="EMBL" id="QKSB01000010">
    <property type="protein sequence ID" value="PZE16251.1"/>
    <property type="molecule type" value="Genomic_DNA"/>
</dbReference>
<dbReference type="InterPro" id="IPR003593">
    <property type="entry name" value="AAA+_ATPase"/>
</dbReference>
<name>A0A2W1N028_9FLAO</name>
<sequence length="237" mass="27292">MKTVYDLTIRDKNAIEIEEIQLNMDNKQILTKLLKEYKYIKELSQYNLNINHKLLLHGHTGCGKTTTAKAIAKALGKKIVIVNLSNLISSKLGETAQNIQVLFEKAANEKAVLFLDEFDYIGKARDLEDTDAGEMKRLVNNLIQLIDYYPTDAILIAATNHLKILDAAIRRRFQINLKFELPTKAELDVYYANLLSQFPVRFREIKRSYEISYAEAKDRLNTQVKWKIIEELEQANG</sequence>
<dbReference type="SMART" id="SM00382">
    <property type="entry name" value="AAA"/>
    <property type="match status" value="1"/>
</dbReference>
<dbReference type="OrthoDB" id="7438987at2"/>
<dbReference type="RefSeq" id="WP_111064137.1">
    <property type="nucleotide sequence ID" value="NZ_JBHUCU010000037.1"/>
</dbReference>
<dbReference type="AlphaFoldDB" id="A0A2W1N028"/>
<proteinExistence type="predicted"/>
<keyword evidence="3" id="KW-1185">Reference proteome</keyword>
<dbReference type="PANTHER" id="PTHR23077">
    <property type="entry name" value="AAA-FAMILY ATPASE"/>
    <property type="match status" value="1"/>
</dbReference>
<dbReference type="InterPro" id="IPR003959">
    <property type="entry name" value="ATPase_AAA_core"/>
</dbReference>
<dbReference type="PANTHER" id="PTHR23077:SF198">
    <property type="entry name" value="ATP-DEPENDENT ZINC METALLOPROTEASE FTSH"/>
    <property type="match status" value="1"/>
</dbReference>
<dbReference type="Proteomes" id="UP000249248">
    <property type="component" value="Unassembled WGS sequence"/>
</dbReference>
<dbReference type="SUPFAM" id="SSF52540">
    <property type="entry name" value="P-loop containing nucleoside triphosphate hydrolases"/>
    <property type="match status" value="1"/>
</dbReference>
<accession>A0A2W1N028</accession>
<evidence type="ECO:0000259" key="1">
    <source>
        <dbReference type="SMART" id="SM00382"/>
    </source>
</evidence>
<evidence type="ECO:0000313" key="2">
    <source>
        <dbReference type="EMBL" id="PZE16251.1"/>
    </source>
</evidence>